<evidence type="ECO:0000313" key="1">
    <source>
        <dbReference type="EMBL" id="KAJ8666196.1"/>
    </source>
</evidence>
<name>A0ACC2N5M9_9HYME</name>
<sequence length="219" mass="24500">MMEALVGPTEGQDDRSSSRAKQWESLLDKSIGNNVGEDDPQLDTSNGVTDYETDHEYERAETPSEAQSLFAGFIARKIDGFTLCPACRLSCRSENVHEDRDRAIALLTRGSLIVPSDNLFALTKLLEDQLQKVIGNHSLNQDTVFQALYKVSQIKIPLIGCNDHAESLSKTVLQYYLVTRASQMAKVYNRLNNEKKKKPNNVGRIRGCVSYMLHCTIST</sequence>
<proteinExistence type="predicted"/>
<reference evidence="1" key="1">
    <citation type="submission" date="2023-04" db="EMBL/GenBank/DDBJ databases">
        <title>A chromosome-level genome assembly of the parasitoid wasp Eretmocerus hayati.</title>
        <authorList>
            <person name="Zhong Y."/>
            <person name="Liu S."/>
            <person name="Liu Y."/>
        </authorList>
    </citation>
    <scope>NUCLEOTIDE SEQUENCE</scope>
    <source>
        <strain evidence="1">ZJU_SS_LIU_2023</strain>
    </source>
</reference>
<evidence type="ECO:0000313" key="2">
    <source>
        <dbReference type="Proteomes" id="UP001239111"/>
    </source>
</evidence>
<dbReference type="Proteomes" id="UP001239111">
    <property type="component" value="Chromosome 4"/>
</dbReference>
<keyword evidence="2" id="KW-1185">Reference proteome</keyword>
<comment type="caution">
    <text evidence="1">The sequence shown here is derived from an EMBL/GenBank/DDBJ whole genome shotgun (WGS) entry which is preliminary data.</text>
</comment>
<gene>
    <name evidence="1" type="ORF">QAD02_007858</name>
</gene>
<protein>
    <submittedName>
        <fullName evidence="1">Uncharacterized protein</fullName>
    </submittedName>
</protein>
<dbReference type="EMBL" id="CM056744">
    <property type="protein sequence ID" value="KAJ8666196.1"/>
    <property type="molecule type" value="Genomic_DNA"/>
</dbReference>
<organism evidence="1 2">
    <name type="scientific">Eretmocerus hayati</name>
    <dbReference type="NCBI Taxonomy" id="131215"/>
    <lineage>
        <taxon>Eukaryota</taxon>
        <taxon>Metazoa</taxon>
        <taxon>Ecdysozoa</taxon>
        <taxon>Arthropoda</taxon>
        <taxon>Hexapoda</taxon>
        <taxon>Insecta</taxon>
        <taxon>Pterygota</taxon>
        <taxon>Neoptera</taxon>
        <taxon>Endopterygota</taxon>
        <taxon>Hymenoptera</taxon>
        <taxon>Apocrita</taxon>
        <taxon>Proctotrupomorpha</taxon>
        <taxon>Chalcidoidea</taxon>
        <taxon>Aphelinidae</taxon>
        <taxon>Aphelininae</taxon>
        <taxon>Eretmocerus</taxon>
    </lineage>
</organism>
<accession>A0ACC2N5M9</accession>